<feature type="compositionally biased region" description="Basic and acidic residues" evidence="5">
    <location>
        <begin position="639"/>
        <end position="687"/>
    </location>
</feature>
<dbReference type="PANTHER" id="PTHR13227:SF0">
    <property type="entry name" value="EUKARYOTIC TRANSLATION INITIATION FACTOR 2A"/>
    <property type="match status" value="1"/>
</dbReference>
<sequence>MSSSSMNTESRRPIQLLFRSKEAVELFTLNNTSATAPKAPVAKEGREIYRGKTSFHVLNPNGERVYIHDPSIGLLAADINSTNVHVPTAPFLPDSQAIQLAKCSPRGSYLLTWQRPVKTPDGNDANLKIWDAQKGSVLKAFHCKKATLDTLQWTYDEFLLFHMVTNEIHIYNNEWKQVAKVRSKDVASFSLPASKGLPKNIAPSIHNEQPTKYLFTTFSPSIKGKPSRVDLLRYPDKMGRDSSYSTIDTSTNIPSGPSLTSKSLFSAEEVQVQWSPRADAALLLTQTAVDSTGQSYYGSTHLFLLLETDIKNPTVGLAMNVPTPPEASKDANGVVPIVSANWFPNPNVSGSVPFGVISGKMPAVSSLHHGQSGEPMFLLGKSHRNHMDISPHGRFLVLGGYGNLAGGMDFWDRNKEKMIPRHVIVSDNNVDGSYVTMKEPNDLTLTSCSPVVGHEWAPDSRTYLVCTTSPRMNVENGVHIYRYDGSLIDEKELPWSNEGYRPDKLLSAQYVPAPLVGDGSVVEPGREFYYPDRPQSPPPRGMVELKGEAANKVLAGLRQKSVASKQSAGARAGGGEGAYVPPGARKGNAAGRGGGTSLAERMRQEREGSAAATMGKKVTKKTGLVGASSVGPVGSAPAEDAKSKNAIRREKQRLAKEKAEKEAIEAEQRKKEEEAARVEANKNDPEKRAKKLKKTLKQIDEIKAKAADGIELNEDQKKKLESEDDLRAELAALGL</sequence>
<proteinExistence type="predicted"/>
<dbReference type="Proteomes" id="UP001530400">
    <property type="component" value="Unassembled WGS sequence"/>
</dbReference>
<dbReference type="InterPro" id="IPR013979">
    <property type="entry name" value="TIF_beta_prop-like"/>
</dbReference>
<dbReference type="InterPro" id="IPR011044">
    <property type="entry name" value="Quino_amine_DH_bsu"/>
</dbReference>
<dbReference type="GO" id="GO:0003743">
    <property type="term" value="F:translation initiation factor activity"/>
    <property type="evidence" value="ECO:0007669"/>
    <property type="project" value="UniProtKB-KW"/>
</dbReference>
<dbReference type="CDD" id="cd06503">
    <property type="entry name" value="ATP-synt_Fo_b"/>
    <property type="match status" value="1"/>
</dbReference>
<keyword evidence="4" id="KW-0648">Protein biosynthesis</keyword>
<accession>A0ABD3Q2R9</accession>
<evidence type="ECO:0000256" key="5">
    <source>
        <dbReference type="SAM" id="MobiDB-lite"/>
    </source>
</evidence>
<dbReference type="InterPro" id="IPR011387">
    <property type="entry name" value="TIF2A"/>
</dbReference>
<dbReference type="SUPFAM" id="SSF50969">
    <property type="entry name" value="YVTN repeat-like/Quinoprotein amine dehydrogenase"/>
    <property type="match status" value="1"/>
</dbReference>
<keyword evidence="3" id="KW-0677">Repeat</keyword>
<dbReference type="EMBL" id="JALLPJ020000365">
    <property type="protein sequence ID" value="KAL3794261.1"/>
    <property type="molecule type" value="Genomic_DNA"/>
</dbReference>
<evidence type="ECO:0000256" key="1">
    <source>
        <dbReference type="ARBA" id="ARBA00022540"/>
    </source>
</evidence>
<evidence type="ECO:0000313" key="7">
    <source>
        <dbReference type="EMBL" id="KAL3794261.1"/>
    </source>
</evidence>
<feature type="compositionally biased region" description="Low complexity" evidence="5">
    <location>
        <begin position="610"/>
        <end position="627"/>
    </location>
</feature>
<keyword evidence="8" id="KW-1185">Reference proteome</keyword>
<name>A0ABD3Q2R9_9STRA</name>
<feature type="region of interest" description="Disordered" evidence="5">
    <location>
        <begin position="562"/>
        <end position="693"/>
    </location>
</feature>
<evidence type="ECO:0000256" key="3">
    <source>
        <dbReference type="ARBA" id="ARBA00022737"/>
    </source>
</evidence>
<keyword evidence="2" id="KW-0853">WD repeat</keyword>
<evidence type="ECO:0000313" key="8">
    <source>
        <dbReference type="Proteomes" id="UP001530400"/>
    </source>
</evidence>
<evidence type="ECO:0000256" key="2">
    <source>
        <dbReference type="ARBA" id="ARBA00022574"/>
    </source>
</evidence>
<dbReference type="Pfam" id="PF08662">
    <property type="entry name" value="eIF2A"/>
    <property type="match status" value="2"/>
</dbReference>
<dbReference type="PANTHER" id="PTHR13227">
    <property type="entry name" value="EUKARYOTIC TRANSLATION INITIATION FACTOR 2A"/>
    <property type="match status" value="1"/>
</dbReference>
<feature type="domain" description="Translation initiation factor beta propellor-like" evidence="6">
    <location>
        <begin position="262"/>
        <end position="420"/>
    </location>
</feature>
<evidence type="ECO:0000259" key="6">
    <source>
        <dbReference type="Pfam" id="PF08662"/>
    </source>
</evidence>
<evidence type="ECO:0000256" key="4">
    <source>
        <dbReference type="ARBA" id="ARBA00022917"/>
    </source>
</evidence>
<reference evidence="7 8" key="1">
    <citation type="submission" date="2024-10" db="EMBL/GenBank/DDBJ databases">
        <title>Updated reference genomes for cyclostephanoid diatoms.</title>
        <authorList>
            <person name="Roberts W.R."/>
            <person name="Alverson A.J."/>
        </authorList>
    </citation>
    <scope>NUCLEOTIDE SEQUENCE [LARGE SCALE GENOMIC DNA]</scope>
    <source>
        <strain evidence="7 8">AJA010-31</strain>
    </source>
</reference>
<feature type="domain" description="Translation initiation factor beta propellor-like" evidence="6">
    <location>
        <begin position="442"/>
        <end position="492"/>
    </location>
</feature>
<protein>
    <recommendedName>
        <fullName evidence="6">Translation initiation factor beta propellor-like domain-containing protein</fullName>
    </recommendedName>
</protein>
<comment type="caution">
    <text evidence="7">The sequence shown here is derived from an EMBL/GenBank/DDBJ whole genome shotgun (WGS) entry which is preliminary data.</text>
</comment>
<gene>
    <name evidence="7" type="ORF">ACHAWO_006505</name>
</gene>
<organism evidence="7 8">
    <name type="scientific">Cyclotella atomus</name>
    <dbReference type="NCBI Taxonomy" id="382360"/>
    <lineage>
        <taxon>Eukaryota</taxon>
        <taxon>Sar</taxon>
        <taxon>Stramenopiles</taxon>
        <taxon>Ochrophyta</taxon>
        <taxon>Bacillariophyta</taxon>
        <taxon>Coscinodiscophyceae</taxon>
        <taxon>Thalassiosirophycidae</taxon>
        <taxon>Stephanodiscales</taxon>
        <taxon>Stephanodiscaceae</taxon>
        <taxon>Cyclotella</taxon>
    </lineage>
</organism>
<dbReference type="AlphaFoldDB" id="A0ABD3Q2R9"/>
<keyword evidence="1" id="KW-0396">Initiation factor</keyword>